<reference evidence="1" key="2">
    <citation type="submission" date="2013-05" db="EMBL/GenBank/DDBJ databases">
        <authorList>
            <person name="Carter J.-M."/>
            <person name="Baker S.C."/>
            <person name="Pink R."/>
            <person name="Carter D.R.F."/>
            <person name="Collins A."/>
            <person name="Tomlin J."/>
            <person name="Gibbs M."/>
            <person name="Breuker C.J."/>
        </authorList>
    </citation>
    <scope>NUCLEOTIDE SEQUENCE</scope>
    <source>
        <tissue evidence="1">Ovary</tissue>
    </source>
</reference>
<accession>S4PW25</accession>
<sequence>MILCVYDRRTHRFSNMKYCSSMRRTFIPTQNNAVISDAQFLYEILQLQSTHSSSNMKYCGINAHKGLL</sequence>
<name>S4PW25_9NEOP</name>
<evidence type="ECO:0000313" key="1">
    <source>
        <dbReference type="EMBL" id="JAA85032.1"/>
    </source>
</evidence>
<protein>
    <submittedName>
        <fullName evidence="1">Uncharacterized protein</fullName>
    </submittedName>
</protein>
<dbReference type="AlphaFoldDB" id="S4PW25"/>
<reference evidence="1" key="1">
    <citation type="journal article" date="2013" name="BMC Genomics">
        <title>Unscrambling butterfly oogenesis.</title>
        <authorList>
            <person name="Carter J.M."/>
            <person name="Baker S.C."/>
            <person name="Pink R."/>
            <person name="Carter D.R."/>
            <person name="Collins A."/>
            <person name="Tomlin J."/>
            <person name="Gibbs M."/>
            <person name="Breuker C.J."/>
        </authorList>
    </citation>
    <scope>NUCLEOTIDE SEQUENCE</scope>
    <source>
        <tissue evidence="1">Ovary</tissue>
    </source>
</reference>
<proteinExistence type="predicted"/>
<dbReference type="EMBL" id="GAIX01007528">
    <property type="protein sequence ID" value="JAA85032.1"/>
    <property type="molecule type" value="Transcribed_RNA"/>
</dbReference>
<organism evidence="1">
    <name type="scientific">Pararge aegeria</name>
    <name type="common">speckled wood butterfly</name>
    <dbReference type="NCBI Taxonomy" id="116150"/>
    <lineage>
        <taxon>Eukaryota</taxon>
        <taxon>Metazoa</taxon>
        <taxon>Ecdysozoa</taxon>
        <taxon>Arthropoda</taxon>
        <taxon>Hexapoda</taxon>
        <taxon>Insecta</taxon>
        <taxon>Pterygota</taxon>
        <taxon>Neoptera</taxon>
        <taxon>Endopterygota</taxon>
        <taxon>Lepidoptera</taxon>
        <taxon>Glossata</taxon>
        <taxon>Ditrysia</taxon>
        <taxon>Papilionoidea</taxon>
        <taxon>Nymphalidae</taxon>
        <taxon>Satyrinae</taxon>
        <taxon>Satyrini</taxon>
        <taxon>Parargina</taxon>
        <taxon>Pararge</taxon>
    </lineage>
</organism>